<keyword evidence="1" id="KW-1133">Transmembrane helix</keyword>
<accession>L0K463</accession>
<feature type="transmembrane region" description="Helical" evidence="1">
    <location>
        <begin position="170"/>
        <end position="190"/>
    </location>
</feature>
<keyword evidence="3" id="KW-1185">Reference proteome</keyword>
<evidence type="ECO:0000313" key="3">
    <source>
        <dbReference type="Proteomes" id="UP000010880"/>
    </source>
</evidence>
<feature type="transmembrane region" description="Helical" evidence="1">
    <location>
        <begin position="196"/>
        <end position="215"/>
    </location>
</feature>
<sequence length="385" mass="42193">MKKINLKTTIIILSLIIISILFINNLRINKADNLSKAIVLKTNNSNVISSGVTNIGHQILTVKVLEGGHTDSKLKASNHFTGTAEIDNYYQEGDEILISIKEKQGKVTAVKAVDLYRQHWELLLFGLFVLILILYAGYTGLRALFSFVASVYIIWNILIPGLLAGQNPLLLSSFVLVLLTGIIIFSIAGFTRKGLAALAGTLSGLFITIVITIVFGNNMGLRGMTAPFSQTLLFSGHIDLNMKHIFYASIIIGASGAAMDIAMDIAASMEEIKLKKPDIEMKELIQSGFNVGRAVIGTMTTTLLLAYSGGYLTLLMLFVSKNTSLRRIINFKMVSAEILRTLTGSIGLVLVAPITALFAGWIYCSDFFIITWLKDLKSHLKFLRP</sequence>
<dbReference type="eggNOG" id="COG5438">
    <property type="taxonomic scope" value="Bacteria"/>
</dbReference>
<feature type="transmembrane region" description="Helical" evidence="1">
    <location>
        <begin position="6"/>
        <end position="26"/>
    </location>
</feature>
<dbReference type="InterPro" id="IPR012507">
    <property type="entry name" value="YibE_F"/>
</dbReference>
<dbReference type="RefSeq" id="WP_015325805.1">
    <property type="nucleotide sequence ID" value="NC_019978.1"/>
</dbReference>
<dbReference type="PANTHER" id="PTHR41771">
    <property type="entry name" value="MEMBRANE PROTEIN-RELATED"/>
    <property type="match status" value="1"/>
</dbReference>
<dbReference type="AlphaFoldDB" id="L0K463"/>
<feature type="transmembrane region" description="Helical" evidence="1">
    <location>
        <begin position="144"/>
        <end position="163"/>
    </location>
</feature>
<dbReference type="Pfam" id="PF07907">
    <property type="entry name" value="YibE_F"/>
    <property type="match status" value="1"/>
</dbReference>
<dbReference type="Proteomes" id="UP000010880">
    <property type="component" value="Chromosome"/>
</dbReference>
<protein>
    <submittedName>
        <fullName evidence="2">Putative multitransmembrane protein</fullName>
    </submittedName>
</protein>
<dbReference type="OrthoDB" id="5753718at2"/>
<dbReference type="KEGG" id="hhl:Halha_0056"/>
<proteinExistence type="predicted"/>
<dbReference type="EMBL" id="CP003359">
    <property type="protein sequence ID" value="AGB40077.1"/>
    <property type="molecule type" value="Genomic_DNA"/>
</dbReference>
<feature type="transmembrane region" description="Helical" evidence="1">
    <location>
        <begin position="294"/>
        <end position="318"/>
    </location>
</feature>
<gene>
    <name evidence="2" type="ordered locus">Halha_0056</name>
</gene>
<organism evidence="2 3">
    <name type="scientific">Halobacteroides halobius (strain ATCC 35273 / DSM 5150 / MD-1)</name>
    <dbReference type="NCBI Taxonomy" id="748449"/>
    <lineage>
        <taxon>Bacteria</taxon>
        <taxon>Bacillati</taxon>
        <taxon>Bacillota</taxon>
        <taxon>Clostridia</taxon>
        <taxon>Halanaerobiales</taxon>
        <taxon>Halobacteroidaceae</taxon>
        <taxon>Halobacteroides</taxon>
    </lineage>
</organism>
<dbReference type="HOGENOM" id="CLU_028166_4_0_9"/>
<keyword evidence="1" id="KW-0812">Transmembrane</keyword>
<dbReference type="PATRIC" id="fig|748449.3.peg.39"/>
<dbReference type="PANTHER" id="PTHR41771:SF1">
    <property type="entry name" value="MEMBRANE PROTEIN"/>
    <property type="match status" value="1"/>
</dbReference>
<name>L0K463_HALHC</name>
<feature type="transmembrane region" description="Helical" evidence="1">
    <location>
        <begin position="338"/>
        <end position="363"/>
    </location>
</feature>
<feature type="transmembrane region" description="Helical" evidence="1">
    <location>
        <begin position="120"/>
        <end position="138"/>
    </location>
</feature>
<feature type="transmembrane region" description="Helical" evidence="1">
    <location>
        <begin position="245"/>
        <end position="267"/>
    </location>
</feature>
<reference evidence="3" key="1">
    <citation type="submission" date="2012-02" db="EMBL/GenBank/DDBJ databases">
        <title>The complete genome of Halobacteroides halobius DSM 5150.</title>
        <authorList>
            <person name="Lucas S."/>
            <person name="Copeland A."/>
            <person name="Lapidus A."/>
            <person name="Glavina del Rio T."/>
            <person name="Dalin E."/>
            <person name="Tice H."/>
            <person name="Bruce D."/>
            <person name="Goodwin L."/>
            <person name="Pitluck S."/>
            <person name="Peters L."/>
            <person name="Mikhailova N."/>
            <person name="Gu W."/>
            <person name="Kyrpides N."/>
            <person name="Mavromatis K."/>
            <person name="Ivanova N."/>
            <person name="Brettin T."/>
            <person name="Detter J.C."/>
            <person name="Han C."/>
            <person name="Larimer F."/>
            <person name="Land M."/>
            <person name="Hauser L."/>
            <person name="Markowitz V."/>
            <person name="Cheng J.-F."/>
            <person name="Hugenholtz P."/>
            <person name="Woyke T."/>
            <person name="Wu D."/>
            <person name="Tindall B."/>
            <person name="Pomrenke H."/>
            <person name="Brambilla E."/>
            <person name="Klenk H.-P."/>
            <person name="Eisen J.A."/>
        </authorList>
    </citation>
    <scope>NUCLEOTIDE SEQUENCE [LARGE SCALE GENOMIC DNA]</scope>
    <source>
        <strain evidence="3">ATCC 35273 / DSM 5150 / MD-1</strain>
    </source>
</reference>
<evidence type="ECO:0000313" key="2">
    <source>
        <dbReference type="EMBL" id="AGB40077.1"/>
    </source>
</evidence>
<evidence type="ECO:0000256" key="1">
    <source>
        <dbReference type="SAM" id="Phobius"/>
    </source>
</evidence>
<keyword evidence="1" id="KW-0472">Membrane</keyword>